<evidence type="ECO:0000313" key="11">
    <source>
        <dbReference type="Proteomes" id="UP000824469"/>
    </source>
</evidence>
<dbReference type="PANTHER" id="PTHR31985:SF312">
    <property type="entry name" value="AP2_ERF DOMAIN-CONTAINING PROTEIN"/>
    <property type="match status" value="1"/>
</dbReference>
<dbReference type="EMBL" id="JAHRHJ020000008">
    <property type="protein sequence ID" value="KAH9305918.1"/>
    <property type="molecule type" value="Genomic_DNA"/>
</dbReference>
<dbReference type="SUPFAM" id="SSF54171">
    <property type="entry name" value="DNA-binding domain"/>
    <property type="match status" value="1"/>
</dbReference>
<reference evidence="10 11" key="1">
    <citation type="journal article" date="2021" name="Nat. Plants">
        <title>The Taxus genome provides insights into paclitaxel biosynthesis.</title>
        <authorList>
            <person name="Xiong X."/>
            <person name="Gou J."/>
            <person name="Liao Q."/>
            <person name="Li Y."/>
            <person name="Zhou Q."/>
            <person name="Bi G."/>
            <person name="Li C."/>
            <person name="Du R."/>
            <person name="Wang X."/>
            <person name="Sun T."/>
            <person name="Guo L."/>
            <person name="Liang H."/>
            <person name="Lu P."/>
            <person name="Wu Y."/>
            <person name="Zhang Z."/>
            <person name="Ro D.K."/>
            <person name="Shang Y."/>
            <person name="Huang S."/>
            <person name="Yan J."/>
        </authorList>
    </citation>
    <scope>NUCLEOTIDE SEQUENCE [LARGE SCALE GENOMIC DNA]</scope>
    <source>
        <strain evidence="10">Ta-2019</strain>
    </source>
</reference>
<comment type="subcellular location">
    <subcellularLocation>
        <location evidence="1">Nucleus</location>
    </subcellularLocation>
</comment>
<feature type="domain" description="AP2/ERF" evidence="9">
    <location>
        <begin position="50"/>
        <end position="107"/>
    </location>
</feature>
<evidence type="ECO:0000256" key="4">
    <source>
        <dbReference type="ARBA" id="ARBA00023159"/>
    </source>
</evidence>
<organism evidence="10 11">
    <name type="scientific">Taxus chinensis</name>
    <name type="common">Chinese yew</name>
    <name type="synonym">Taxus wallichiana var. chinensis</name>
    <dbReference type="NCBI Taxonomy" id="29808"/>
    <lineage>
        <taxon>Eukaryota</taxon>
        <taxon>Viridiplantae</taxon>
        <taxon>Streptophyta</taxon>
        <taxon>Embryophyta</taxon>
        <taxon>Tracheophyta</taxon>
        <taxon>Spermatophyta</taxon>
        <taxon>Pinopsida</taxon>
        <taxon>Pinidae</taxon>
        <taxon>Conifers II</taxon>
        <taxon>Cupressales</taxon>
        <taxon>Taxaceae</taxon>
        <taxon>Taxus</taxon>
    </lineage>
</organism>
<dbReference type="GO" id="GO:0005634">
    <property type="term" value="C:nucleus"/>
    <property type="evidence" value="ECO:0007669"/>
    <property type="project" value="UniProtKB-SubCell"/>
</dbReference>
<evidence type="ECO:0000313" key="10">
    <source>
        <dbReference type="EMBL" id="KAH9305918.1"/>
    </source>
</evidence>
<dbReference type="FunFam" id="3.30.730.10:FF:000001">
    <property type="entry name" value="Ethylene-responsive transcription factor 2"/>
    <property type="match status" value="1"/>
</dbReference>
<evidence type="ECO:0000256" key="6">
    <source>
        <dbReference type="ARBA" id="ARBA00023242"/>
    </source>
</evidence>
<dbReference type="InterPro" id="IPR036955">
    <property type="entry name" value="AP2/ERF_dom_sf"/>
</dbReference>
<keyword evidence="5" id="KW-0804">Transcription</keyword>
<feature type="compositionally biased region" description="Polar residues" evidence="8">
    <location>
        <begin position="40"/>
        <end position="50"/>
    </location>
</feature>
<dbReference type="Pfam" id="PF00847">
    <property type="entry name" value="AP2"/>
    <property type="match status" value="1"/>
</dbReference>
<dbReference type="SMART" id="SM00380">
    <property type="entry name" value="AP2"/>
    <property type="match status" value="1"/>
</dbReference>
<comment type="similarity">
    <text evidence="7">Belongs to the AP2/ERF transcription factor family. ERF subfamily.</text>
</comment>
<evidence type="ECO:0000256" key="3">
    <source>
        <dbReference type="ARBA" id="ARBA00023125"/>
    </source>
</evidence>
<dbReference type="InterPro" id="IPR051032">
    <property type="entry name" value="AP2/ERF_TF_ERF_subfamily"/>
</dbReference>
<keyword evidence="6" id="KW-0539">Nucleus</keyword>
<evidence type="ECO:0000256" key="5">
    <source>
        <dbReference type="ARBA" id="ARBA00023163"/>
    </source>
</evidence>
<feature type="region of interest" description="Disordered" evidence="8">
    <location>
        <begin position="32"/>
        <end position="51"/>
    </location>
</feature>
<evidence type="ECO:0000256" key="7">
    <source>
        <dbReference type="ARBA" id="ARBA00024343"/>
    </source>
</evidence>
<dbReference type="Proteomes" id="UP000824469">
    <property type="component" value="Unassembled WGS sequence"/>
</dbReference>
<keyword evidence="3" id="KW-0238">DNA-binding</keyword>
<evidence type="ECO:0000256" key="2">
    <source>
        <dbReference type="ARBA" id="ARBA00023015"/>
    </source>
</evidence>
<accession>A0AA38FLM0</accession>
<dbReference type="CDD" id="cd00018">
    <property type="entry name" value="AP2"/>
    <property type="match status" value="1"/>
</dbReference>
<dbReference type="GO" id="GO:0003677">
    <property type="term" value="F:DNA binding"/>
    <property type="evidence" value="ECO:0007669"/>
    <property type="project" value="UniProtKB-KW"/>
</dbReference>
<gene>
    <name evidence="10" type="ORF">KI387_010322</name>
</gene>
<dbReference type="Gene3D" id="3.30.730.10">
    <property type="entry name" value="AP2/ERF domain"/>
    <property type="match status" value="1"/>
</dbReference>
<sequence>MKLKTTIDTVAPVNQHNYSQLSIIMDISESSKLQEAHSPPDNSGGETSRQFKGIRMRKWGKWVSEVRMPKCRTKIWLGSYDFAEQAARAYDAAVFCLRGPKAKFNFPKSIPAIPSASSLCRQQIQVVAAKYAFGEIPSTGTGSDFTEEPPSPSRSSSVSEMEASSDGQIISEDHDSALWESLFGDSDSNQCLNLEKLPSLDEADRLNLLSATTEEQLDGSIFFDSTDLWNI</sequence>
<keyword evidence="2" id="KW-0805">Transcription regulation</keyword>
<dbReference type="PRINTS" id="PR00367">
    <property type="entry name" value="ETHRSPELEMNT"/>
</dbReference>
<feature type="compositionally biased region" description="Low complexity" evidence="8">
    <location>
        <begin position="153"/>
        <end position="165"/>
    </location>
</feature>
<dbReference type="AlphaFoldDB" id="A0AA38FLM0"/>
<name>A0AA38FLM0_TAXCH</name>
<dbReference type="GO" id="GO:0003700">
    <property type="term" value="F:DNA-binding transcription factor activity"/>
    <property type="evidence" value="ECO:0007669"/>
    <property type="project" value="InterPro"/>
</dbReference>
<dbReference type="PANTHER" id="PTHR31985">
    <property type="entry name" value="ETHYLENE-RESPONSIVE TRANSCRIPTION FACTOR ERF042-RELATED"/>
    <property type="match status" value="1"/>
</dbReference>
<keyword evidence="11" id="KW-1185">Reference proteome</keyword>
<evidence type="ECO:0000256" key="1">
    <source>
        <dbReference type="ARBA" id="ARBA00004123"/>
    </source>
</evidence>
<evidence type="ECO:0000259" key="9">
    <source>
        <dbReference type="PROSITE" id="PS51032"/>
    </source>
</evidence>
<dbReference type="PROSITE" id="PS51032">
    <property type="entry name" value="AP2_ERF"/>
    <property type="match status" value="1"/>
</dbReference>
<evidence type="ECO:0000256" key="8">
    <source>
        <dbReference type="SAM" id="MobiDB-lite"/>
    </source>
</evidence>
<feature type="region of interest" description="Disordered" evidence="8">
    <location>
        <begin position="139"/>
        <end position="167"/>
    </location>
</feature>
<dbReference type="InterPro" id="IPR001471">
    <property type="entry name" value="AP2/ERF_dom"/>
</dbReference>
<protein>
    <recommendedName>
        <fullName evidence="9">AP2/ERF domain-containing protein</fullName>
    </recommendedName>
</protein>
<proteinExistence type="inferred from homology"/>
<dbReference type="InterPro" id="IPR016177">
    <property type="entry name" value="DNA-bd_dom_sf"/>
</dbReference>
<comment type="caution">
    <text evidence="10">The sequence shown here is derived from an EMBL/GenBank/DDBJ whole genome shotgun (WGS) entry which is preliminary data.</text>
</comment>
<dbReference type="OMA" id="PQYKRIR"/>
<keyword evidence="4" id="KW-0010">Activator</keyword>